<evidence type="ECO:0000313" key="5">
    <source>
        <dbReference type="Proteomes" id="UP000053268"/>
    </source>
</evidence>
<keyword evidence="5" id="KW-1185">Reference proteome</keyword>
<dbReference type="SUPFAM" id="SSF52954">
    <property type="entry name" value="Class II aaRS ABD-related"/>
    <property type="match status" value="1"/>
</dbReference>
<dbReference type="Proteomes" id="UP000053268">
    <property type="component" value="Unassembled WGS sequence"/>
</dbReference>
<dbReference type="GO" id="GO:0032543">
    <property type="term" value="P:mitochondrial translation"/>
    <property type="evidence" value="ECO:0007669"/>
    <property type="project" value="UniProtKB-UniRule"/>
</dbReference>
<dbReference type="PANTHER" id="PTHR15004">
    <property type="entry name" value="GLUTAMYL-TRNA(GLN) AMIDOTRANSFERASE SUBUNIT C, MITOCHONDRIAL"/>
    <property type="match status" value="1"/>
</dbReference>
<dbReference type="EMBL" id="KQ459232">
    <property type="protein sequence ID" value="KPJ02768.1"/>
    <property type="molecule type" value="Genomic_DNA"/>
</dbReference>
<keyword evidence="1 3" id="KW-0547">Nucleotide-binding</keyword>
<comment type="function">
    <text evidence="3">Allows the formation of correctly charged Gln-tRNA(Gln) through the transamidation of misacylated Glu-tRNA(Gln) in the mitochondria. The reaction takes place in the presence of glutamine and ATP through an activated gamma-phospho-Glu-tRNA(Gln).</text>
</comment>
<comment type="similarity">
    <text evidence="3">Belongs to the GatC family.</text>
</comment>
<dbReference type="GO" id="GO:0005739">
    <property type="term" value="C:mitochondrion"/>
    <property type="evidence" value="ECO:0007669"/>
    <property type="project" value="UniProtKB-SubCell"/>
</dbReference>
<dbReference type="AlphaFoldDB" id="A0A194QB50"/>
<keyword evidence="3" id="KW-0067">ATP-binding</keyword>
<dbReference type="HAMAP" id="MF_00122">
    <property type="entry name" value="GatC"/>
    <property type="match status" value="1"/>
</dbReference>
<evidence type="ECO:0000256" key="2">
    <source>
        <dbReference type="ARBA" id="ARBA00023128"/>
    </source>
</evidence>
<sequence length="323" mass="36553">MNCSTIIRRNAYITRLLSNRTFCSKVPVVPVKPLERKNNKQFKVDNNTIALLERLSLVKCDTVEGVEVLEDSITFADKILHINTDNIEPLYSVLENENLNLRSDEITQGNCQKDILKNASLTEDDYFVAPPGNIPLHEITTTPSLFSISDIKHKENNANVNILANFNWGPKIVEAVSMNTDTEFSYLSCKMSFDDALFTILLDGLNNSTKEEYLRLHNKMAPYKIALAIDYNDCKHFDTLKELAALIMHKLETKNISTICPNVELPLESQLRENFKIGVTYTAIISENTLSNGIFHLLNSSTMLKEQIHLADFETYATLLCGK</sequence>
<evidence type="ECO:0000256" key="1">
    <source>
        <dbReference type="ARBA" id="ARBA00022741"/>
    </source>
</evidence>
<evidence type="ECO:0000313" key="4">
    <source>
        <dbReference type="EMBL" id="KPJ02768.1"/>
    </source>
</evidence>
<dbReference type="InterPro" id="IPR003837">
    <property type="entry name" value="GatC"/>
</dbReference>
<dbReference type="GO" id="GO:0050567">
    <property type="term" value="F:glutaminyl-tRNA synthase (glutamine-hydrolyzing) activity"/>
    <property type="evidence" value="ECO:0007669"/>
    <property type="project" value="UniProtKB-UniRule"/>
</dbReference>
<keyword evidence="2 3" id="KW-0496">Mitochondrion</keyword>
<evidence type="ECO:0000256" key="3">
    <source>
        <dbReference type="HAMAP-Rule" id="MF_03149"/>
    </source>
</evidence>
<dbReference type="InterPro" id="IPR036621">
    <property type="entry name" value="Anticodon-bd_dom_sf"/>
</dbReference>
<comment type="subcellular location">
    <subcellularLocation>
        <location evidence="3">Mitochondrion</location>
    </subcellularLocation>
</comment>
<protein>
    <recommendedName>
        <fullName evidence="3">Glutamyl-tRNA(Gln) amidotransferase subunit C, mitochondrial</fullName>
        <shortName evidence="3">Glu-AdT subunit C</shortName>
        <ecNumber evidence="3">6.3.5.-</ecNumber>
    </recommendedName>
</protein>
<dbReference type="InterPro" id="IPR036113">
    <property type="entry name" value="Asp/Glu-ADT_sf_sub_c"/>
</dbReference>
<comment type="catalytic activity">
    <reaction evidence="3">
        <text>L-glutamyl-tRNA(Gln) + L-glutamine + ATP + H2O = L-glutaminyl-tRNA(Gln) + L-glutamate + ADP + phosphate + H(+)</text>
        <dbReference type="Rhea" id="RHEA:17521"/>
        <dbReference type="Rhea" id="RHEA-COMP:9681"/>
        <dbReference type="Rhea" id="RHEA-COMP:9684"/>
        <dbReference type="ChEBI" id="CHEBI:15377"/>
        <dbReference type="ChEBI" id="CHEBI:15378"/>
        <dbReference type="ChEBI" id="CHEBI:29985"/>
        <dbReference type="ChEBI" id="CHEBI:30616"/>
        <dbReference type="ChEBI" id="CHEBI:43474"/>
        <dbReference type="ChEBI" id="CHEBI:58359"/>
        <dbReference type="ChEBI" id="CHEBI:78520"/>
        <dbReference type="ChEBI" id="CHEBI:78521"/>
        <dbReference type="ChEBI" id="CHEBI:456216"/>
    </reaction>
</comment>
<proteinExistence type="inferred from homology"/>
<accession>A0A194QB50</accession>
<dbReference type="Pfam" id="PF02686">
    <property type="entry name" value="GatC"/>
    <property type="match status" value="1"/>
</dbReference>
<dbReference type="GO" id="GO:0070681">
    <property type="term" value="P:glutaminyl-tRNAGln biosynthesis via transamidation"/>
    <property type="evidence" value="ECO:0007669"/>
    <property type="project" value="UniProtKB-UniRule"/>
</dbReference>
<comment type="subunit">
    <text evidence="3">Subunit of the heterotrimeric GatCAB amidotransferase (AdT) complex, composed of A, B and C subunits.</text>
</comment>
<keyword evidence="3" id="KW-0648">Protein biosynthesis</keyword>
<dbReference type="GO" id="GO:0030956">
    <property type="term" value="C:glutamyl-tRNA(Gln) amidotransferase complex"/>
    <property type="evidence" value="ECO:0007669"/>
    <property type="project" value="UniProtKB-UniRule"/>
</dbReference>
<organism evidence="4 5">
    <name type="scientific">Papilio xuthus</name>
    <name type="common">Asian swallowtail butterfly</name>
    <dbReference type="NCBI Taxonomy" id="66420"/>
    <lineage>
        <taxon>Eukaryota</taxon>
        <taxon>Metazoa</taxon>
        <taxon>Ecdysozoa</taxon>
        <taxon>Arthropoda</taxon>
        <taxon>Hexapoda</taxon>
        <taxon>Insecta</taxon>
        <taxon>Pterygota</taxon>
        <taxon>Neoptera</taxon>
        <taxon>Endopterygota</taxon>
        <taxon>Lepidoptera</taxon>
        <taxon>Glossata</taxon>
        <taxon>Ditrysia</taxon>
        <taxon>Papilionoidea</taxon>
        <taxon>Papilionidae</taxon>
        <taxon>Papilioninae</taxon>
        <taxon>Papilio</taxon>
    </lineage>
</organism>
<keyword evidence="3" id="KW-0436">Ligase</keyword>
<dbReference type="Gene3D" id="3.40.50.800">
    <property type="entry name" value="Anticodon-binding domain"/>
    <property type="match status" value="1"/>
</dbReference>
<reference evidence="4 5" key="1">
    <citation type="journal article" date="2015" name="Nat. Commun.">
        <title>Outbred genome sequencing and CRISPR/Cas9 gene editing in butterflies.</title>
        <authorList>
            <person name="Li X."/>
            <person name="Fan D."/>
            <person name="Zhang W."/>
            <person name="Liu G."/>
            <person name="Zhang L."/>
            <person name="Zhao L."/>
            <person name="Fang X."/>
            <person name="Chen L."/>
            <person name="Dong Y."/>
            <person name="Chen Y."/>
            <person name="Ding Y."/>
            <person name="Zhao R."/>
            <person name="Feng M."/>
            <person name="Zhu Y."/>
            <person name="Feng Y."/>
            <person name="Jiang X."/>
            <person name="Zhu D."/>
            <person name="Xiang H."/>
            <person name="Feng X."/>
            <person name="Li S."/>
            <person name="Wang J."/>
            <person name="Zhang G."/>
            <person name="Kronforst M.R."/>
            <person name="Wang W."/>
        </authorList>
    </citation>
    <scope>NUCLEOTIDE SEQUENCE [LARGE SCALE GENOMIC DNA]</scope>
    <source>
        <strain evidence="4">Ya'a_city_454_Px</strain>
        <tissue evidence="4">Whole body</tissue>
    </source>
</reference>
<name>A0A194QB50_PAPXU</name>
<dbReference type="STRING" id="66420.A0A194QB50"/>
<dbReference type="EC" id="6.3.5.-" evidence="3"/>
<dbReference type="GO" id="GO:0006450">
    <property type="term" value="P:regulation of translational fidelity"/>
    <property type="evidence" value="ECO:0007669"/>
    <property type="project" value="InterPro"/>
</dbReference>
<dbReference type="GO" id="GO:0005524">
    <property type="term" value="F:ATP binding"/>
    <property type="evidence" value="ECO:0007669"/>
    <property type="project" value="UniProtKB-KW"/>
</dbReference>
<dbReference type="PANTHER" id="PTHR15004:SF0">
    <property type="entry name" value="GLUTAMYL-TRNA(GLN) AMIDOTRANSFERASE SUBUNIT C, MITOCHONDRIAL"/>
    <property type="match status" value="1"/>
</dbReference>
<gene>
    <name evidence="4" type="ORF">RR46_09971</name>
</gene>
<dbReference type="SUPFAM" id="SSF141000">
    <property type="entry name" value="Glu-tRNAGln amidotransferase C subunit"/>
    <property type="match status" value="1"/>
</dbReference>